<evidence type="ECO:0000313" key="2">
    <source>
        <dbReference type="EMBL" id="EYC10709.1"/>
    </source>
</evidence>
<accession>A0A016U5W0</accession>
<organism evidence="2 3">
    <name type="scientific">Ancylostoma ceylanicum</name>
    <dbReference type="NCBI Taxonomy" id="53326"/>
    <lineage>
        <taxon>Eukaryota</taxon>
        <taxon>Metazoa</taxon>
        <taxon>Ecdysozoa</taxon>
        <taxon>Nematoda</taxon>
        <taxon>Chromadorea</taxon>
        <taxon>Rhabditida</taxon>
        <taxon>Rhabditina</taxon>
        <taxon>Rhabditomorpha</taxon>
        <taxon>Strongyloidea</taxon>
        <taxon>Ancylostomatidae</taxon>
        <taxon>Ancylostomatinae</taxon>
        <taxon>Ancylostoma</taxon>
    </lineage>
</organism>
<proteinExistence type="predicted"/>
<name>A0A016U5W0_9BILA</name>
<dbReference type="Proteomes" id="UP000024635">
    <property type="component" value="Unassembled WGS sequence"/>
</dbReference>
<dbReference type="AlphaFoldDB" id="A0A016U5W0"/>
<sequence>MWKDRLPTESNEDDVYEERMSPGCPILAQLNDHLRMLQLLISRSGSQHDERSRSRAGQEEASGLRSP</sequence>
<gene>
    <name evidence="2" type="primary">Acey_s0054.g2510</name>
    <name evidence="2" type="ORF">Y032_0054g2510</name>
</gene>
<feature type="compositionally biased region" description="Basic and acidic residues" evidence="1">
    <location>
        <begin position="46"/>
        <end position="58"/>
    </location>
</feature>
<dbReference type="EMBL" id="JARK01001390">
    <property type="protein sequence ID" value="EYC10709.1"/>
    <property type="molecule type" value="Genomic_DNA"/>
</dbReference>
<feature type="region of interest" description="Disordered" evidence="1">
    <location>
        <begin position="1"/>
        <end position="20"/>
    </location>
</feature>
<evidence type="ECO:0000313" key="3">
    <source>
        <dbReference type="Proteomes" id="UP000024635"/>
    </source>
</evidence>
<feature type="region of interest" description="Disordered" evidence="1">
    <location>
        <begin position="43"/>
        <end position="67"/>
    </location>
</feature>
<comment type="caution">
    <text evidence="2">The sequence shown here is derived from an EMBL/GenBank/DDBJ whole genome shotgun (WGS) entry which is preliminary data.</text>
</comment>
<evidence type="ECO:0000256" key="1">
    <source>
        <dbReference type="SAM" id="MobiDB-lite"/>
    </source>
</evidence>
<keyword evidence="3" id="KW-1185">Reference proteome</keyword>
<protein>
    <submittedName>
        <fullName evidence="2">Uncharacterized protein</fullName>
    </submittedName>
</protein>
<reference evidence="3" key="1">
    <citation type="journal article" date="2015" name="Nat. Genet.">
        <title>The genome and transcriptome of the zoonotic hookworm Ancylostoma ceylanicum identify infection-specific gene families.</title>
        <authorList>
            <person name="Schwarz E.M."/>
            <person name="Hu Y."/>
            <person name="Antoshechkin I."/>
            <person name="Miller M.M."/>
            <person name="Sternberg P.W."/>
            <person name="Aroian R.V."/>
        </authorList>
    </citation>
    <scope>NUCLEOTIDE SEQUENCE</scope>
    <source>
        <strain evidence="3">HY135</strain>
    </source>
</reference>